<proteinExistence type="predicted"/>
<gene>
    <name evidence="1" type="ORF">BWK62_13750</name>
</gene>
<name>A0A246G7R3_9FLAO</name>
<organism evidence="1 2">
    <name type="scientific">Flavobacterium columnare</name>
    <dbReference type="NCBI Taxonomy" id="996"/>
    <lineage>
        <taxon>Bacteria</taxon>
        <taxon>Pseudomonadati</taxon>
        <taxon>Bacteroidota</taxon>
        <taxon>Flavobacteriia</taxon>
        <taxon>Flavobacteriales</taxon>
        <taxon>Flavobacteriaceae</taxon>
        <taxon>Flavobacterium</taxon>
    </lineage>
</organism>
<dbReference type="InterPro" id="IPR035986">
    <property type="entry name" value="PKD_dom_sf"/>
</dbReference>
<comment type="caution">
    <text evidence="1">The sequence shown here is derived from an EMBL/GenBank/DDBJ whole genome shotgun (WGS) entry which is preliminary data.</text>
</comment>
<reference evidence="1 2" key="1">
    <citation type="journal article" date="2017" name="Infect. Genet. Evol.">
        <title>Comparative genome analysis of fish pathogen Flavobacterium columnare reveals extensive sequence diversity within the species.</title>
        <authorList>
            <person name="Kayansamruaj P."/>
            <person name="Dong H.T."/>
            <person name="Hirono I."/>
            <person name="Kondo H."/>
            <person name="Senapin S."/>
            <person name="Rodkhum C."/>
        </authorList>
    </citation>
    <scope>NUCLEOTIDE SEQUENCE [LARGE SCALE GENOMIC DNA]</scope>
    <source>
        <strain evidence="1 2">1214</strain>
    </source>
</reference>
<dbReference type="EMBL" id="MTCY01000062">
    <property type="protein sequence ID" value="OWP74624.1"/>
    <property type="molecule type" value="Genomic_DNA"/>
</dbReference>
<dbReference type="SUPFAM" id="SSF49299">
    <property type="entry name" value="PKD domain"/>
    <property type="match status" value="1"/>
</dbReference>
<protein>
    <recommendedName>
        <fullName evidence="3">Ig-like domain-containing protein</fullName>
    </recommendedName>
</protein>
<feature type="non-terminal residue" evidence="1">
    <location>
        <position position="538"/>
    </location>
</feature>
<dbReference type="AlphaFoldDB" id="A0A246G7R3"/>
<evidence type="ECO:0008006" key="3">
    <source>
        <dbReference type="Google" id="ProtNLM"/>
    </source>
</evidence>
<sequence length="538" mass="54836">MSIPLNSINGLTSGNSYYARLRLSTTQNLPPSGFAADGEVEDHWINIYKTTLTTNPLNSCVGSTINFSAISGMLNYNWTGPNGFTSNQQNPVITNSNTNHNGIYTLTVTTPGGCSISDSTNVIVNPLPTAPIIGAITQPSCAMATGSVALSGLPAAGTWTVTASPGGNSISGTGTNVLFTALNANTNYTFVVTNAAGCSSVASANVSIATQPITPLAPIIDAVTQPSCLMATGSVALSGLPAAGTWTVTASPGGNSISGTGTNVLFTALNANTNYTFVVTNAAGCSSIQSINITINNSICAVTETTAPINGLPGGTTAPLTANDTLNGVNVTIGTAPGNVKITAATVPTGSGLIVNPDGTVSIPPNTPSGTYTVNYTICEINNPTNCSNVNSNILVISPSINAQNDTFVTTNGSIGGIVGSIFSNNGNGIDLANGAQAALNNVTLTVPIWSGQSVPYINANGYVIVPPGTPSGEYSIGYTICMLNPFQNICDKATVTIQVEPEKGDEIVIYNHMTPNGDGYNDIFLIDGIDKFPNNTV</sequence>
<accession>A0A246G7R3</accession>
<evidence type="ECO:0000313" key="2">
    <source>
        <dbReference type="Proteomes" id="UP000198034"/>
    </source>
</evidence>
<dbReference type="InterPro" id="IPR013783">
    <property type="entry name" value="Ig-like_fold"/>
</dbReference>
<evidence type="ECO:0000313" key="1">
    <source>
        <dbReference type="EMBL" id="OWP74624.1"/>
    </source>
</evidence>
<dbReference type="Proteomes" id="UP000198034">
    <property type="component" value="Unassembled WGS sequence"/>
</dbReference>
<dbReference type="Gene3D" id="2.60.40.10">
    <property type="entry name" value="Immunoglobulins"/>
    <property type="match status" value="1"/>
</dbReference>